<dbReference type="AlphaFoldDB" id="A0AAD5P5I9"/>
<proteinExistence type="predicted"/>
<protein>
    <submittedName>
        <fullName evidence="2">Uncharacterized protein</fullName>
    </submittedName>
</protein>
<feature type="compositionally biased region" description="Low complexity" evidence="1">
    <location>
        <begin position="174"/>
        <end position="187"/>
    </location>
</feature>
<feature type="compositionally biased region" description="Basic residues" evidence="1">
    <location>
        <begin position="1"/>
        <end position="17"/>
    </location>
</feature>
<dbReference type="Proteomes" id="UP001064489">
    <property type="component" value="Chromosome 9"/>
</dbReference>
<feature type="region of interest" description="Disordered" evidence="1">
    <location>
        <begin position="1"/>
        <end position="27"/>
    </location>
</feature>
<feature type="region of interest" description="Disordered" evidence="1">
    <location>
        <begin position="154"/>
        <end position="199"/>
    </location>
</feature>
<keyword evidence="3" id="KW-1185">Reference proteome</keyword>
<reference evidence="2" key="1">
    <citation type="journal article" date="2022" name="Plant J.">
        <title>Strategies of tolerance reflected in two North American maple genomes.</title>
        <authorList>
            <person name="McEvoy S.L."/>
            <person name="Sezen U.U."/>
            <person name="Trouern-Trend A."/>
            <person name="McMahon S.M."/>
            <person name="Schaberg P.G."/>
            <person name="Yang J."/>
            <person name="Wegrzyn J.L."/>
            <person name="Swenson N.G."/>
        </authorList>
    </citation>
    <scope>NUCLEOTIDE SEQUENCE</scope>
    <source>
        <strain evidence="2">91603</strain>
    </source>
</reference>
<feature type="region of interest" description="Disordered" evidence="1">
    <location>
        <begin position="249"/>
        <end position="286"/>
    </location>
</feature>
<sequence length="286" mass="30771">MRPTTKPRGRAPSRRRAPSSLSPRGKGKTTLFLMTMMAFYGSVVREDESEAGENDDEASAEGVSIAMGTTLVIPEGFGCISDSYAIKEIIARLHHDYGIPSDVILSLSVKGYDAYNPSKGFQTSDIPPTVLDAPCSRDTLLLTPPRSLKLMEVRKEKDRGKPGVPASPSPTHISSFTSSKTASASATVRPGKPTLDKGKGILKDIKVSPPKKKEEVPVDFNLSQINGWDRDHILTTSEKMEAEVAALTSAPVLVDDTASNNGLSKGEADKGEEQGGKETKQKTREE</sequence>
<comment type="caution">
    <text evidence="2">The sequence shown here is derived from an EMBL/GenBank/DDBJ whole genome shotgun (WGS) entry which is preliminary data.</text>
</comment>
<evidence type="ECO:0000256" key="1">
    <source>
        <dbReference type="SAM" id="MobiDB-lite"/>
    </source>
</evidence>
<evidence type="ECO:0000313" key="3">
    <source>
        <dbReference type="Proteomes" id="UP001064489"/>
    </source>
</evidence>
<reference evidence="2" key="2">
    <citation type="submission" date="2023-02" db="EMBL/GenBank/DDBJ databases">
        <authorList>
            <person name="Swenson N.G."/>
            <person name="Wegrzyn J.L."/>
            <person name="Mcevoy S.L."/>
        </authorList>
    </citation>
    <scope>NUCLEOTIDE SEQUENCE</scope>
    <source>
        <strain evidence="2">91603</strain>
        <tissue evidence="2">Leaf</tissue>
    </source>
</reference>
<accession>A0AAD5P5I9</accession>
<feature type="compositionally biased region" description="Basic and acidic residues" evidence="1">
    <location>
        <begin position="266"/>
        <end position="286"/>
    </location>
</feature>
<name>A0AAD5P5I9_ACENE</name>
<gene>
    <name evidence="2" type="ORF">LWI28_007853</name>
</gene>
<organism evidence="2 3">
    <name type="scientific">Acer negundo</name>
    <name type="common">Box elder</name>
    <dbReference type="NCBI Taxonomy" id="4023"/>
    <lineage>
        <taxon>Eukaryota</taxon>
        <taxon>Viridiplantae</taxon>
        <taxon>Streptophyta</taxon>
        <taxon>Embryophyta</taxon>
        <taxon>Tracheophyta</taxon>
        <taxon>Spermatophyta</taxon>
        <taxon>Magnoliopsida</taxon>
        <taxon>eudicotyledons</taxon>
        <taxon>Gunneridae</taxon>
        <taxon>Pentapetalae</taxon>
        <taxon>rosids</taxon>
        <taxon>malvids</taxon>
        <taxon>Sapindales</taxon>
        <taxon>Sapindaceae</taxon>
        <taxon>Hippocastanoideae</taxon>
        <taxon>Acereae</taxon>
        <taxon>Acer</taxon>
    </lineage>
</organism>
<evidence type="ECO:0000313" key="2">
    <source>
        <dbReference type="EMBL" id="KAI9200431.1"/>
    </source>
</evidence>
<dbReference type="EMBL" id="JAJSOW010000001">
    <property type="protein sequence ID" value="KAI9200431.1"/>
    <property type="molecule type" value="Genomic_DNA"/>
</dbReference>